<comment type="caution">
    <text evidence="2">The sequence shown here is derived from an EMBL/GenBank/DDBJ whole genome shotgun (WGS) entry which is preliminary data.</text>
</comment>
<organism evidence="2 3">
    <name type="scientific">Deinococcus aquiradiocola</name>
    <dbReference type="NCBI Taxonomy" id="393059"/>
    <lineage>
        <taxon>Bacteria</taxon>
        <taxon>Thermotogati</taxon>
        <taxon>Deinococcota</taxon>
        <taxon>Deinococci</taxon>
        <taxon>Deinococcales</taxon>
        <taxon>Deinococcaceae</taxon>
        <taxon>Deinococcus</taxon>
    </lineage>
</organism>
<reference evidence="2" key="2">
    <citation type="submission" date="2020-09" db="EMBL/GenBank/DDBJ databases">
        <authorList>
            <person name="Sun Q."/>
            <person name="Ohkuma M."/>
        </authorList>
    </citation>
    <scope>NUCLEOTIDE SEQUENCE</scope>
    <source>
        <strain evidence="2">JCM 14371</strain>
    </source>
</reference>
<accession>A0A917PFR8</accession>
<gene>
    <name evidence="2" type="ORF">GCM10008939_19440</name>
</gene>
<proteinExistence type="predicted"/>
<evidence type="ECO:0000259" key="1">
    <source>
        <dbReference type="Pfam" id="PF11695"/>
    </source>
</evidence>
<protein>
    <recommendedName>
        <fullName evidence="1">DUF3291 domain-containing protein</fullName>
    </recommendedName>
</protein>
<dbReference type="Proteomes" id="UP000635726">
    <property type="component" value="Unassembled WGS sequence"/>
</dbReference>
<dbReference type="RefSeq" id="WP_188962840.1">
    <property type="nucleotide sequence ID" value="NZ_BMOE01000005.1"/>
</dbReference>
<dbReference type="InterPro" id="IPR011008">
    <property type="entry name" value="Dimeric_a/b-barrel"/>
</dbReference>
<dbReference type="InterPro" id="IPR021708">
    <property type="entry name" value="DUF3291"/>
</dbReference>
<dbReference type="Pfam" id="PF11695">
    <property type="entry name" value="DUF3291"/>
    <property type="match status" value="1"/>
</dbReference>
<sequence length="156" mass="17955">MTLHLAQFNYGVLRVPETHPDARDFRDALAPINALAARSPGFVWQLPDEDCAAYFMPGSTPLMMVNLSVWEDVRSLRDFTLHGPHLDFLRRRREWFVRQDRPHFCMWWVQAGYRPGPDEARARLEHLRVHGPTPAAFTFTPSYPPEAVDLPASSQT</sequence>
<evidence type="ECO:0000313" key="2">
    <source>
        <dbReference type="EMBL" id="GGJ75271.1"/>
    </source>
</evidence>
<dbReference type="AlphaFoldDB" id="A0A917PFR8"/>
<evidence type="ECO:0000313" key="3">
    <source>
        <dbReference type="Proteomes" id="UP000635726"/>
    </source>
</evidence>
<dbReference type="SUPFAM" id="SSF54909">
    <property type="entry name" value="Dimeric alpha+beta barrel"/>
    <property type="match status" value="1"/>
</dbReference>
<reference evidence="2" key="1">
    <citation type="journal article" date="2014" name="Int. J. Syst. Evol. Microbiol.">
        <title>Complete genome sequence of Corynebacterium casei LMG S-19264T (=DSM 44701T), isolated from a smear-ripened cheese.</title>
        <authorList>
            <consortium name="US DOE Joint Genome Institute (JGI-PGF)"/>
            <person name="Walter F."/>
            <person name="Albersmeier A."/>
            <person name="Kalinowski J."/>
            <person name="Ruckert C."/>
        </authorList>
    </citation>
    <scope>NUCLEOTIDE SEQUENCE</scope>
    <source>
        <strain evidence="2">JCM 14371</strain>
    </source>
</reference>
<dbReference type="EMBL" id="BMOE01000005">
    <property type="protein sequence ID" value="GGJ75271.1"/>
    <property type="molecule type" value="Genomic_DNA"/>
</dbReference>
<keyword evidence="3" id="KW-1185">Reference proteome</keyword>
<feature type="domain" description="DUF3291" evidence="1">
    <location>
        <begin position="5"/>
        <end position="140"/>
    </location>
</feature>
<name>A0A917PFR8_9DEIO</name>